<feature type="domain" description="F-box" evidence="6">
    <location>
        <begin position="194"/>
        <end position="240"/>
    </location>
</feature>
<dbReference type="CDD" id="cd12109">
    <property type="entry name" value="Hr_FBXL5"/>
    <property type="match status" value="1"/>
</dbReference>
<dbReference type="Gene3D" id="3.80.10.10">
    <property type="entry name" value="Ribonuclease Inhibitor"/>
    <property type="match status" value="2"/>
</dbReference>
<dbReference type="GO" id="GO:0006879">
    <property type="term" value="P:intracellular iron ion homeostasis"/>
    <property type="evidence" value="ECO:0007669"/>
    <property type="project" value="InterPro"/>
</dbReference>
<dbReference type="SUPFAM" id="SSF81383">
    <property type="entry name" value="F-box domain"/>
    <property type="match status" value="1"/>
</dbReference>
<keyword evidence="3" id="KW-0479">Metal-binding</keyword>
<dbReference type="Gene3D" id="1.20.120.520">
    <property type="entry name" value="nmb1532 protein domain like"/>
    <property type="match status" value="1"/>
</dbReference>
<dbReference type="AlphaFoldDB" id="A0AAV4X620"/>
<dbReference type="Pfam" id="PF12937">
    <property type="entry name" value="F-box-like"/>
    <property type="match status" value="1"/>
</dbReference>
<keyword evidence="4" id="KW-0833">Ubl conjugation pathway</keyword>
<dbReference type="SUPFAM" id="SSF52047">
    <property type="entry name" value="RNI-like"/>
    <property type="match status" value="1"/>
</dbReference>
<dbReference type="PANTHER" id="PTHR46550:SF1">
    <property type="entry name" value="F-BOX PROTEIN 3"/>
    <property type="match status" value="1"/>
</dbReference>
<reference evidence="7 8" key="1">
    <citation type="submission" date="2021-06" db="EMBL/GenBank/DDBJ databases">
        <title>Caerostris extrusa draft genome.</title>
        <authorList>
            <person name="Kono N."/>
            <person name="Arakawa K."/>
        </authorList>
    </citation>
    <scope>NUCLEOTIDE SEQUENCE [LARGE SCALE GENOMIC DNA]</scope>
</reference>
<dbReference type="PROSITE" id="PS50181">
    <property type="entry name" value="FBOX"/>
    <property type="match status" value="1"/>
</dbReference>
<dbReference type="GO" id="GO:0046872">
    <property type="term" value="F:metal ion binding"/>
    <property type="evidence" value="ECO:0007669"/>
    <property type="project" value="UniProtKB-KW"/>
</dbReference>
<dbReference type="EMBL" id="BPLR01017203">
    <property type="protein sequence ID" value="GIY89430.1"/>
    <property type="molecule type" value="Genomic_DNA"/>
</dbReference>
<keyword evidence="2" id="KW-0963">Cytoplasm</keyword>
<evidence type="ECO:0000256" key="4">
    <source>
        <dbReference type="ARBA" id="ARBA00022786"/>
    </source>
</evidence>
<dbReference type="InterPro" id="IPR052121">
    <property type="entry name" value="F-box_SCF_Substrate_Recog"/>
</dbReference>
<sequence>MAPYPEEIDVFSAPHSRMKALVDVYLEKLTCTDFTDYTALESLLHDLHHTFCEFKSHEQIENKYIMRKLKKRLKLLSIHDAAVCNCHSDNKLSDMLALVQDGYSCTSKTEAERINFGLKLQHALQEFTGSFLPHMKEEEEVFQPMLMKYFEYEELKCLKEQVIEEHSKWHVYEKNTLEEAEADLKLDVSQTSADNYISKLPPEILSHIMSFLSPKDLLYCSEVCHKWYNIAKSPSLWKEIYPCFWAHGIWGNYEEDHEDRIKTFYPDAKGLYELHHDEDADVDEYEEEDSYLSDEASGDFISRNQQKETMALQSIIKYLLPQIGEGVQKIVMSSSRSLTSSLLRSILIMCPNVSHLDVSYTSIVDSAFKGIGKIWFKLFAFKISEHIDVVEKEQSSCINLQYLNIAGCANITDLGLFRLADCMAMLPPHVPEGANDLRVVYLEDCQRFQSNNRNQPCDCFFEIEESGLWLQRSKPCCQCRVNDFCNSVCFWQKDGIMCHLAKLSLQCPFANPPDPLEQQSRCFMSPGASSVLKTTATFLGANAGGSTNSKSLRYLNLSGCKKITDEGLRCLFDAGVLEKLEFLDVSGCWLLTGPELCSITDLLTYLKPENIFYCDQIFDGPYPDTANGCQNLENGARACCRQKSTVTKF</sequence>
<keyword evidence="8" id="KW-1185">Reference proteome</keyword>
<dbReference type="Pfam" id="PF13516">
    <property type="entry name" value="LRR_6"/>
    <property type="match status" value="2"/>
</dbReference>
<organism evidence="7 8">
    <name type="scientific">Caerostris extrusa</name>
    <name type="common">Bark spider</name>
    <name type="synonym">Caerostris bankana</name>
    <dbReference type="NCBI Taxonomy" id="172846"/>
    <lineage>
        <taxon>Eukaryota</taxon>
        <taxon>Metazoa</taxon>
        <taxon>Ecdysozoa</taxon>
        <taxon>Arthropoda</taxon>
        <taxon>Chelicerata</taxon>
        <taxon>Arachnida</taxon>
        <taxon>Araneae</taxon>
        <taxon>Araneomorphae</taxon>
        <taxon>Entelegynae</taxon>
        <taxon>Araneoidea</taxon>
        <taxon>Araneidae</taxon>
        <taxon>Caerostris</taxon>
    </lineage>
</organism>
<dbReference type="InterPro" id="IPR001611">
    <property type="entry name" value="Leu-rich_rpt"/>
</dbReference>
<dbReference type="PANTHER" id="PTHR46550">
    <property type="entry name" value="F-BOX ONLY PROTEIN 3"/>
    <property type="match status" value="1"/>
</dbReference>
<evidence type="ECO:0000256" key="3">
    <source>
        <dbReference type="ARBA" id="ARBA00022723"/>
    </source>
</evidence>
<proteinExistence type="predicted"/>
<dbReference type="InterPro" id="IPR006553">
    <property type="entry name" value="Leu-rich_rpt_Cys-con_subtyp"/>
</dbReference>
<dbReference type="Proteomes" id="UP001054945">
    <property type="component" value="Unassembled WGS sequence"/>
</dbReference>
<evidence type="ECO:0000313" key="8">
    <source>
        <dbReference type="Proteomes" id="UP001054945"/>
    </source>
</evidence>
<name>A0AAV4X620_CAEEX</name>
<dbReference type="Gene3D" id="1.20.1280.50">
    <property type="match status" value="1"/>
</dbReference>
<evidence type="ECO:0000256" key="5">
    <source>
        <dbReference type="ARBA" id="ARBA00023004"/>
    </source>
</evidence>
<dbReference type="InterPro" id="IPR032675">
    <property type="entry name" value="LRR_dom_sf"/>
</dbReference>
<protein>
    <recommendedName>
        <fullName evidence="6">F-box domain-containing protein</fullName>
    </recommendedName>
</protein>
<evidence type="ECO:0000313" key="7">
    <source>
        <dbReference type="EMBL" id="GIY89430.1"/>
    </source>
</evidence>
<evidence type="ECO:0000256" key="2">
    <source>
        <dbReference type="ARBA" id="ARBA00022490"/>
    </source>
</evidence>
<accession>A0AAV4X620</accession>
<dbReference type="InterPro" id="IPR001810">
    <property type="entry name" value="F-box_dom"/>
</dbReference>
<evidence type="ECO:0000256" key="1">
    <source>
        <dbReference type="ARBA" id="ARBA00004906"/>
    </source>
</evidence>
<keyword evidence="5" id="KW-0408">Iron</keyword>
<dbReference type="InterPro" id="IPR045808">
    <property type="entry name" value="Hr_FBXL5"/>
</dbReference>
<dbReference type="SMART" id="SM00367">
    <property type="entry name" value="LRR_CC"/>
    <property type="match status" value="3"/>
</dbReference>
<dbReference type="InterPro" id="IPR036047">
    <property type="entry name" value="F-box-like_dom_sf"/>
</dbReference>
<dbReference type="GO" id="GO:0005737">
    <property type="term" value="C:cytoplasm"/>
    <property type="evidence" value="ECO:0007669"/>
    <property type="project" value="TreeGrafter"/>
</dbReference>
<gene>
    <name evidence="7" type="primary">fbxl5</name>
    <name evidence="7" type="ORF">CEXT_680921</name>
</gene>
<comment type="pathway">
    <text evidence="1">Protein modification; protein ubiquitination.</text>
</comment>
<comment type="caution">
    <text evidence="7">The sequence shown here is derived from an EMBL/GenBank/DDBJ whole genome shotgun (WGS) entry which is preliminary data.</text>
</comment>
<dbReference type="SMART" id="SM00256">
    <property type="entry name" value="FBOX"/>
    <property type="match status" value="1"/>
</dbReference>
<evidence type="ECO:0000259" key="6">
    <source>
        <dbReference type="PROSITE" id="PS50181"/>
    </source>
</evidence>